<comment type="similarity">
    <text evidence="5">Belongs to the class I-like SAM-binding methyltransferase superfamily. rRNA adenine N(6)-methyltransferase family.</text>
</comment>
<keyword evidence="1 5" id="KW-0489">Methyltransferase</keyword>
<dbReference type="PANTHER" id="PTHR11727:SF7">
    <property type="entry name" value="DIMETHYLADENOSINE TRANSFERASE-RELATED"/>
    <property type="match status" value="1"/>
</dbReference>
<dbReference type="PROSITE" id="PS01131">
    <property type="entry name" value="RRNA_A_DIMETH"/>
    <property type="match status" value="1"/>
</dbReference>
<dbReference type="Proteomes" id="UP001432062">
    <property type="component" value="Chromosome"/>
</dbReference>
<dbReference type="GO" id="GO:0008168">
    <property type="term" value="F:methyltransferase activity"/>
    <property type="evidence" value="ECO:0007669"/>
    <property type="project" value="UniProtKB-KW"/>
</dbReference>
<dbReference type="PANTHER" id="PTHR11727">
    <property type="entry name" value="DIMETHYLADENOSINE TRANSFERASE"/>
    <property type="match status" value="1"/>
</dbReference>
<reference evidence="7" key="1">
    <citation type="submission" date="2022-10" db="EMBL/GenBank/DDBJ databases">
        <title>The complete genomes of actinobacterial strains from the NBC collection.</title>
        <authorList>
            <person name="Joergensen T.S."/>
            <person name="Alvarez Arevalo M."/>
            <person name="Sterndorff E.B."/>
            <person name="Faurdal D."/>
            <person name="Vuksanovic O."/>
            <person name="Mourched A.-S."/>
            <person name="Charusanti P."/>
            <person name="Shaw S."/>
            <person name="Blin K."/>
            <person name="Weber T."/>
        </authorList>
    </citation>
    <scope>NUCLEOTIDE SEQUENCE</scope>
    <source>
        <strain evidence="7">NBC_01482</strain>
    </source>
</reference>
<evidence type="ECO:0000256" key="3">
    <source>
        <dbReference type="ARBA" id="ARBA00022691"/>
    </source>
</evidence>
<dbReference type="InterPro" id="IPR020596">
    <property type="entry name" value="rRNA_Ade_Mease_Trfase_CS"/>
</dbReference>
<dbReference type="SMART" id="SM00650">
    <property type="entry name" value="rADc"/>
    <property type="match status" value="1"/>
</dbReference>
<keyword evidence="3 5" id="KW-0949">S-adenosyl-L-methionine</keyword>
<gene>
    <name evidence="7" type="primary">erm</name>
    <name evidence="7" type="ORF">OG563_43945</name>
</gene>
<feature type="binding site" evidence="5">
    <location>
        <position position="72"/>
    </location>
    <ligand>
        <name>S-adenosyl-L-methionine</name>
        <dbReference type="ChEBI" id="CHEBI:59789"/>
    </ligand>
</feature>
<dbReference type="GO" id="GO:0032259">
    <property type="term" value="P:methylation"/>
    <property type="evidence" value="ECO:0007669"/>
    <property type="project" value="UniProtKB-KW"/>
</dbReference>
<organism evidence="7 8">
    <name type="scientific">Nocardia vinacea</name>
    <dbReference type="NCBI Taxonomy" id="96468"/>
    <lineage>
        <taxon>Bacteria</taxon>
        <taxon>Bacillati</taxon>
        <taxon>Actinomycetota</taxon>
        <taxon>Actinomycetes</taxon>
        <taxon>Mycobacteriales</taxon>
        <taxon>Nocardiaceae</taxon>
        <taxon>Nocardia</taxon>
    </lineage>
</organism>
<feature type="binding site" evidence="5">
    <location>
        <position position="24"/>
    </location>
    <ligand>
        <name>S-adenosyl-L-methionine</name>
        <dbReference type="ChEBI" id="CHEBI:59789"/>
    </ligand>
</feature>
<keyword evidence="2 5" id="KW-0808">Transferase</keyword>
<feature type="binding site" evidence="5">
    <location>
        <position position="51"/>
    </location>
    <ligand>
        <name>S-adenosyl-L-methionine</name>
        <dbReference type="ChEBI" id="CHEBI:59789"/>
    </ligand>
</feature>
<evidence type="ECO:0000259" key="6">
    <source>
        <dbReference type="SMART" id="SM00650"/>
    </source>
</evidence>
<accession>A0ABZ1YRT3</accession>
<dbReference type="NCBIfam" id="NF000499">
    <property type="entry name" value="Erm23S_rRNA_broad"/>
    <property type="match status" value="1"/>
</dbReference>
<dbReference type="EMBL" id="CP109441">
    <property type="protein sequence ID" value="WUV45954.1"/>
    <property type="molecule type" value="Genomic_DNA"/>
</dbReference>
<sequence length="266" mass="29806">MSRNRSLPHARIRSGSTRKQLSQNFLTDAGVAGRLVRAAGIGADDLVVEIGPGDGMLTRHLLSTAGHILAYEKDRHYAERLRARYANNRRIRVHHADIRDITPPREPFTVVANIPFAASTDIVRWCLGAPRLSSATLLAQREFARKYAGDYGRWTKLTITQWPTVTMELGTRVERHHFRPIPQVDAAVLRLRRREQPLLARKELRGYHQLVEFGFSGLGGSLAATLRRVHPPHKVRAACIVAGIALDEPVGLVSPDRWLTLYQALS</sequence>
<feature type="binding site" evidence="5">
    <location>
        <position position="26"/>
    </location>
    <ligand>
        <name>S-adenosyl-L-methionine</name>
        <dbReference type="ChEBI" id="CHEBI:59789"/>
    </ligand>
</feature>
<evidence type="ECO:0000256" key="1">
    <source>
        <dbReference type="ARBA" id="ARBA00022603"/>
    </source>
</evidence>
<feature type="domain" description="Ribosomal RNA adenine methylase transferase N-terminal" evidence="6">
    <location>
        <begin position="31"/>
        <end position="195"/>
    </location>
</feature>
<evidence type="ECO:0000256" key="2">
    <source>
        <dbReference type="ARBA" id="ARBA00022679"/>
    </source>
</evidence>
<evidence type="ECO:0000256" key="4">
    <source>
        <dbReference type="ARBA" id="ARBA00022884"/>
    </source>
</evidence>
<feature type="binding site" evidence="5">
    <location>
        <position position="97"/>
    </location>
    <ligand>
        <name>S-adenosyl-L-methionine</name>
        <dbReference type="ChEBI" id="CHEBI:59789"/>
    </ligand>
</feature>
<dbReference type="PROSITE" id="PS51689">
    <property type="entry name" value="SAM_RNA_A_N6_MT"/>
    <property type="match status" value="1"/>
</dbReference>
<feature type="binding site" evidence="5">
    <location>
        <position position="113"/>
    </location>
    <ligand>
        <name>S-adenosyl-L-methionine</name>
        <dbReference type="ChEBI" id="CHEBI:59789"/>
    </ligand>
</feature>
<evidence type="ECO:0000256" key="5">
    <source>
        <dbReference type="PROSITE-ProRule" id="PRU01026"/>
    </source>
</evidence>
<dbReference type="Pfam" id="PF00398">
    <property type="entry name" value="RrnaAD"/>
    <property type="match status" value="1"/>
</dbReference>
<dbReference type="RefSeq" id="WP_327099217.1">
    <property type="nucleotide sequence ID" value="NZ_CP109149.1"/>
</dbReference>
<evidence type="ECO:0000313" key="8">
    <source>
        <dbReference type="Proteomes" id="UP001432062"/>
    </source>
</evidence>
<protein>
    <submittedName>
        <fullName evidence="7">23S ribosomal RNA methyltransferase Erm</fullName>
    </submittedName>
</protein>
<evidence type="ECO:0000313" key="7">
    <source>
        <dbReference type="EMBL" id="WUV45954.1"/>
    </source>
</evidence>
<name>A0ABZ1YRT3_9NOCA</name>
<keyword evidence="4 5" id="KW-0694">RNA-binding</keyword>
<dbReference type="InterPro" id="IPR029063">
    <property type="entry name" value="SAM-dependent_MTases_sf"/>
</dbReference>
<dbReference type="Gene3D" id="3.40.50.150">
    <property type="entry name" value="Vaccinia Virus protein VP39"/>
    <property type="match status" value="1"/>
</dbReference>
<dbReference type="CDD" id="cd02440">
    <property type="entry name" value="AdoMet_MTases"/>
    <property type="match status" value="1"/>
</dbReference>
<keyword evidence="8" id="KW-1185">Reference proteome</keyword>
<dbReference type="SUPFAM" id="SSF53335">
    <property type="entry name" value="S-adenosyl-L-methionine-dependent methyltransferases"/>
    <property type="match status" value="1"/>
</dbReference>
<dbReference type="InterPro" id="IPR020598">
    <property type="entry name" value="rRNA_Ade_methylase_Trfase_N"/>
</dbReference>
<dbReference type="InterPro" id="IPR001737">
    <property type="entry name" value="KsgA/Erm"/>
</dbReference>
<proteinExistence type="inferred from homology"/>